<sequence length="212" mass="22711">MPSGGSVYQPTTVSYETRAGGLLAQTATTSPLKLLKKPIPQIALLILSLLLIAGGVIMIAKGAEDYAETEEHKGELDVNASETAEGIDIGVVIGGVFLTIFGFCLVGLYIKVADWRRNCVCPCVLSKKQGLARTLNGNGAGQILALNPSTDPLVSHTQYAPVSELPTRPDDEERRNLMPDNKDCLSSAEESDRMLDPDPRIVLRPTGHVEEA</sequence>
<evidence type="ECO:0000256" key="2">
    <source>
        <dbReference type="SAM" id="Phobius"/>
    </source>
</evidence>
<evidence type="ECO:0000256" key="1">
    <source>
        <dbReference type="SAM" id="MobiDB-lite"/>
    </source>
</evidence>
<dbReference type="AlphaFoldDB" id="A0A0K8TL50"/>
<feature type="compositionally biased region" description="Basic and acidic residues" evidence="1">
    <location>
        <begin position="190"/>
        <end position="212"/>
    </location>
</feature>
<keyword evidence="2" id="KW-1133">Transmembrane helix</keyword>
<evidence type="ECO:0000313" key="3">
    <source>
        <dbReference type="EMBL" id="JAI14881.1"/>
    </source>
</evidence>
<organism evidence="3">
    <name type="scientific">Tabanus bromius</name>
    <name type="common">Band-eyed brown horse fly</name>
    <dbReference type="NCBI Taxonomy" id="304241"/>
    <lineage>
        <taxon>Eukaryota</taxon>
        <taxon>Metazoa</taxon>
        <taxon>Ecdysozoa</taxon>
        <taxon>Arthropoda</taxon>
        <taxon>Hexapoda</taxon>
        <taxon>Insecta</taxon>
        <taxon>Pterygota</taxon>
        <taxon>Neoptera</taxon>
        <taxon>Endopterygota</taxon>
        <taxon>Diptera</taxon>
        <taxon>Brachycera</taxon>
        <taxon>Tabanomorpha</taxon>
        <taxon>Tabanoidea</taxon>
        <taxon>Tabanidae</taxon>
        <taxon>Tabanus</taxon>
    </lineage>
</organism>
<feature type="transmembrane region" description="Helical" evidence="2">
    <location>
        <begin position="89"/>
        <end position="110"/>
    </location>
</feature>
<reference evidence="3" key="1">
    <citation type="journal article" date="2015" name="Insect Biochem. Mol. Biol.">
        <title>An insight into the sialome of the horse fly, Tabanus bromius.</title>
        <authorList>
            <person name="Ribeiro J.M."/>
            <person name="Kazimirova M."/>
            <person name="Takac P."/>
            <person name="Andersen J.F."/>
            <person name="Francischetti I.M."/>
        </authorList>
    </citation>
    <scope>NUCLEOTIDE SEQUENCE</scope>
</reference>
<proteinExistence type="evidence at transcript level"/>
<protein>
    <submittedName>
        <fullName evidence="3">Putative conserved plasma membrane protein</fullName>
    </submittedName>
</protein>
<feature type="transmembrane region" description="Helical" evidence="2">
    <location>
        <begin position="42"/>
        <end position="60"/>
    </location>
</feature>
<accession>A0A0K8TL50</accession>
<feature type="region of interest" description="Disordered" evidence="1">
    <location>
        <begin position="163"/>
        <end position="212"/>
    </location>
</feature>
<dbReference type="EMBL" id="GDAI01002722">
    <property type="protein sequence ID" value="JAI14881.1"/>
    <property type="molecule type" value="mRNA"/>
</dbReference>
<keyword evidence="2" id="KW-0812">Transmembrane</keyword>
<keyword evidence="2" id="KW-0472">Membrane</keyword>
<feature type="compositionally biased region" description="Basic and acidic residues" evidence="1">
    <location>
        <begin position="167"/>
        <end position="183"/>
    </location>
</feature>
<name>A0A0K8TL50_TABBR</name>